<dbReference type="AlphaFoldDB" id="A0A9N7VY75"/>
<feature type="region of interest" description="Disordered" evidence="2">
    <location>
        <begin position="294"/>
        <end position="412"/>
    </location>
</feature>
<feature type="compositionally biased region" description="Basic residues" evidence="2">
    <location>
        <begin position="346"/>
        <end position="357"/>
    </location>
</feature>
<evidence type="ECO:0000256" key="2">
    <source>
        <dbReference type="SAM" id="MobiDB-lite"/>
    </source>
</evidence>
<dbReference type="InterPro" id="IPR042185">
    <property type="entry name" value="Serpin_sf_2"/>
</dbReference>
<sequence>MLINTIFFRGAWELPFDPNDTQSYSFFIDSYNIVQVPTMFRLDKFYMTVDVPLGAKLLKLPYKKGVSMLILLPNKGVDYTVIDDQITARKFLEWVRRLQKTKLEVSMPKFKMEQSYSLHHILPDMGMPSMFSNSANLTRLSKDDPIKVSEVLHKAVIDLDETGTTAAAATATGITGHSLPQTFNINRPFFFFIYHEDTNTLLFMVVIAFGCSEEAQRVKKMKMKSDKMRPKSRGVSSGLLKKKKRSIHVKGSWSAVQLDPSIFSEEGLEGLVCFEELASYSLVDSDKAAATEARELRKKEEKKMKRKAKAKAKKRKASEAGEQGAGEGAPGVEGVEGEEPTEPPKKKVPNKNKNKKQAAKESVPEEVISTEETQKDGAATAEGDQKKIQLKKTLTKMSKQRRARRIRYRNSR</sequence>
<gene>
    <name evidence="4" type="ORF">PLEPLA_LOCUS45817</name>
</gene>
<feature type="compositionally biased region" description="Basic residues" evidence="2">
    <location>
        <begin position="304"/>
        <end position="316"/>
    </location>
</feature>
<feature type="compositionally biased region" description="Basic residues" evidence="2">
    <location>
        <begin position="388"/>
        <end position="412"/>
    </location>
</feature>
<feature type="domain" description="Serpin" evidence="3">
    <location>
        <begin position="1"/>
        <end position="210"/>
    </location>
</feature>
<dbReference type="InterPro" id="IPR036186">
    <property type="entry name" value="Serpin_sf"/>
</dbReference>
<keyword evidence="5" id="KW-1185">Reference proteome</keyword>
<dbReference type="EMBL" id="CADEAL010004368">
    <property type="protein sequence ID" value="CAB1457989.1"/>
    <property type="molecule type" value="Genomic_DNA"/>
</dbReference>
<dbReference type="PROSITE" id="PS00284">
    <property type="entry name" value="SERPIN"/>
    <property type="match status" value="1"/>
</dbReference>
<evidence type="ECO:0000256" key="1">
    <source>
        <dbReference type="RuleBase" id="RU000411"/>
    </source>
</evidence>
<feature type="compositionally biased region" description="Basic and acidic residues" evidence="2">
    <location>
        <begin position="294"/>
        <end position="303"/>
    </location>
</feature>
<dbReference type="PANTHER" id="PTHR11461">
    <property type="entry name" value="SERINE PROTEASE INHIBITOR, SERPIN"/>
    <property type="match status" value="1"/>
</dbReference>
<dbReference type="Pfam" id="PF00079">
    <property type="entry name" value="Serpin"/>
    <property type="match status" value="1"/>
</dbReference>
<dbReference type="InterPro" id="IPR023795">
    <property type="entry name" value="Serpin_CS"/>
</dbReference>
<evidence type="ECO:0000259" key="3">
    <source>
        <dbReference type="SMART" id="SM00093"/>
    </source>
</evidence>
<dbReference type="PANTHER" id="PTHR11461:SF191">
    <property type="entry name" value="PROTEIN Z-DEPENDENT PROTEASE INHIBITOR"/>
    <property type="match status" value="1"/>
</dbReference>
<dbReference type="GO" id="GO:0005615">
    <property type="term" value="C:extracellular space"/>
    <property type="evidence" value="ECO:0007669"/>
    <property type="project" value="InterPro"/>
</dbReference>
<dbReference type="InterPro" id="IPR042178">
    <property type="entry name" value="Serpin_sf_1"/>
</dbReference>
<dbReference type="Gene3D" id="2.30.39.10">
    <property type="entry name" value="Alpha-1-antitrypsin, domain 1"/>
    <property type="match status" value="1"/>
</dbReference>
<dbReference type="InterPro" id="IPR023796">
    <property type="entry name" value="Serpin_dom"/>
</dbReference>
<organism evidence="4 5">
    <name type="scientific">Pleuronectes platessa</name>
    <name type="common">European plaice</name>
    <dbReference type="NCBI Taxonomy" id="8262"/>
    <lineage>
        <taxon>Eukaryota</taxon>
        <taxon>Metazoa</taxon>
        <taxon>Chordata</taxon>
        <taxon>Craniata</taxon>
        <taxon>Vertebrata</taxon>
        <taxon>Euteleostomi</taxon>
        <taxon>Actinopterygii</taxon>
        <taxon>Neopterygii</taxon>
        <taxon>Teleostei</taxon>
        <taxon>Neoteleostei</taxon>
        <taxon>Acanthomorphata</taxon>
        <taxon>Carangaria</taxon>
        <taxon>Pleuronectiformes</taxon>
        <taxon>Pleuronectoidei</taxon>
        <taxon>Pleuronectidae</taxon>
        <taxon>Pleuronectes</taxon>
    </lineage>
</organism>
<evidence type="ECO:0000313" key="5">
    <source>
        <dbReference type="Proteomes" id="UP001153269"/>
    </source>
</evidence>
<accession>A0A9N7VY75</accession>
<reference evidence="4" key="1">
    <citation type="submission" date="2020-03" db="EMBL/GenBank/DDBJ databases">
        <authorList>
            <person name="Weist P."/>
        </authorList>
    </citation>
    <scope>NUCLEOTIDE SEQUENCE</scope>
</reference>
<name>A0A9N7VY75_PLEPL</name>
<dbReference type="InterPro" id="IPR000215">
    <property type="entry name" value="Serpin_fam"/>
</dbReference>
<comment type="similarity">
    <text evidence="1">Belongs to the serpin family.</text>
</comment>
<proteinExistence type="inferred from homology"/>
<dbReference type="Gene3D" id="3.30.497.10">
    <property type="entry name" value="Antithrombin, subunit I, domain 2"/>
    <property type="match status" value="1"/>
</dbReference>
<comment type="caution">
    <text evidence="4">The sequence shown here is derived from an EMBL/GenBank/DDBJ whole genome shotgun (WGS) entry which is preliminary data.</text>
</comment>
<dbReference type="Proteomes" id="UP001153269">
    <property type="component" value="Unassembled WGS sequence"/>
</dbReference>
<evidence type="ECO:0000313" key="4">
    <source>
        <dbReference type="EMBL" id="CAB1457989.1"/>
    </source>
</evidence>
<protein>
    <recommendedName>
        <fullName evidence="3">Serpin domain-containing protein</fullName>
    </recommendedName>
</protein>
<dbReference type="GO" id="GO:0004867">
    <property type="term" value="F:serine-type endopeptidase inhibitor activity"/>
    <property type="evidence" value="ECO:0007669"/>
    <property type="project" value="InterPro"/>
</dbReference>
<dbReference type="SUPFAM" id="SSF56574">
    <property type="entry name" value="Serpins"/>
    <property type="match status" value="1"/>
</dbReference>
<dbReference type="SMART" id="SM00093">
    <property type="entry name" value="SERPIN"/>
    <property type="match status" value="1"/>
</dbReference>